<evidence type="ECO:0000256" key="1">
    <source>
        <dbReference type="SAM" id="SignalP"/>
    </source>
</evidence>
<organism evidence="2 3">
    <name type="scientific">Trueperella pyogenes</name>
    <dbReference type="NCBI Taxonomy" id="1661"/>
    <lineage>
        <taxon>Bacteria</taxon>
        <taxon>Bacillati</taxon>
        <taxon>Actinomycetota</taxon>
        <taxon>Actinomycetes</taxon>
        <taxon>Actinomycetales</taxon>
        <taxon>Actinomycetaceae</taxon>
        <taxon>Trueperella</taxon>
    </lineage>
</organism>
<proteinExistence type="predicted"/>
<keyword evidence="3" id="KW-1185">Reference proteome</keyword>
<evidence type="ECO:0000313" key="2">
    <source>
        <dbReference type="EMBL" id="MEW6954026.1"/>
    </source>
</evidence>
<dbReference type="RefSeq" id="WP_367245844.1">
    <property type="nucleotide sequence ID" value="NZ_JBAGMG010000002.1"/>
</dbReference>
<dbReference type="Proteomes" id="UP001555100">
    <property type="component" value="Unassembled WGS sequence"/>
</dbReference>
<accession>A0ABV3N9Z2</accession>
<dbReference type="EMBL" id="JBAGNM010000002">
    <property type="protein sequence ID" value="MEW6954026.1"/>
    <property type="molecule type" value="Genomic_DNA"/>
</dbReference>
<keyword evidence="1" id="KW-0732">Signal</keyword>
<gene>
    <name evidence="2" type="ORF">V3M73_03175</name>
</gene>
<name>A0ABV3N9Z2_9ACTO</name>
<feature type="signal peptide" evidence="1">
    <location>
        <begin position="1"/>
        <end position="21"/>
    </location>
</feature>
<comment type="caution">
    <text evidence="2">The sequence shown here is derived from an EMBL/GenBank/DDBJ whole genome shotgun (WGS) entry which is preliminary data.</text>
</comment>
<protein>
    <submittedName>
        <fullName evidence="2">Uncharacterized protein</fullName>
    </submittedName>
</protein>
<sequence>MKFTHVAILAALLSISMSSISPILPVSPHTPQSSPLSPLLTNNARDEIKPFNCISKCASKDPLEVQFPYVFLQREGPRLIGTHLQPKFEERQRGENHVARLGRFPRTTEDMVRGKLIDLSGRRVASLKDDYRFRIRNASIY</sequence>
<evidence type="ECO:0000313" key="3">
    <source>
        <dbReference type="Proteomes" id="UP001555100"/>
    </source>
</evidence>
<reference evidence="2 3" key="1">
    <citation type="submission" date="2024-01" db="EMBL/GenBank/DDBJ databases">
        <title>Genomic analysis and antimicrobial resistance profiles of Trueperella pyogenes isolated from domestic and wild animals.</title>
        <authorList>
            <person name="Magossi G."/>
            <person name="Gzyl K.E."/>
            <person name="Holman D.B."/>
            <person name="Amat S."/>
        </authorList>
    </citation>
    <scope>NUCLEOTIDE SEQUENCE [LARGE SCALE GENOMIC DNA]</scope>
    <source>
        <strain evidence="2 3">1494</strain>
    </source>
</reference>
<feature type="chain" id="PRO_5045964845" evidence="1">
    <location>
        <begin position="22"/>
        <end position="141"/>
    </location>
</feature>